<dbReference type="InterPro" id="IPR036921">
    <property type="entry name" value="PurM-like_N_sf"/>
</dbReference>
<dbReference type="InterPro" id="IPR016188">
    <property type="entry name" value="PurM-like_N"/>
</dbReference>
<organism evidence="2 3">
    <name type="scientific">Nakamurella panacisegetis</name>
    <dbReference type="NCBI Taxonomy" id="1090615"/>
    <lineage>
        <taxon>Bacteria</taxon>
        <taxon>Bacillati</taxon>
        <taxon>Actinomycetota</taxon>
        <taxon>Actinomycetes</taxon>
        <taxon>Nakamurellales</taxon>
        <taxon>Nakamurellaceae</taxon>
        <taxon>Nakamurella</taxon>
    </lineage>
</organism>
<dbReference type="SUPFAM" id="SSF55326">
    <property type="entry name" value="PurM N-terminal domain-like"/>
    <property type="match status" value="1"/>
</dbReference>
<sequence>MTGTAVTGRIRDVTTLALPDGSTMVVACDSVGGIGPKPGDTVAADPYTVGYFAARTPVLEVLAAGAVPRLVVNNLCFETGPVADAMIAAMSDLARELGLDAGAVTGSTEDNVTTTSTAVGVTVVGIAEAGRLRGGSSRAGDIVVCLGLPRSAPAHTLTPADRAMPTVAEVVRVLHMPGVREVLPVGSRGVAAEFAALAATAGLRHQIDDRHSGQDSGFDVHASGGPASCVLVSLSSGALVGLRAIRADLPVTVIGKLSSSPPT</sequence>
<evidence type="ECO:0000259" key="1">
    <source>
        <dbReference type="Pfam" id="PF00586"/>
    </source>
</evidence>
<name>A0A1H0PDJ2_9ACTN</name>
<reference evidence="2 3" key="1">
    <citation type="submission" date="2016-10" db="EMBL/GenBank/DDBJ databases">
        <authorList>
            <person name="de Groot N.N."/>
        </authorList>
    </citation>
    <scope>NUCLEOTIDE SEQUENCE [LARGE SCALE GENOMIC DNA]</scope>
    <source>
        <strain evidence="3">P4-7,KCTC 19426,CECT 7604</strain>
    </source>
</reference>
<dbReference type="Gene3D" id="3.30.1330.10">
    <property type="entry name" value="PurM-like, N-terminal domain"/>
    <property type="match status" value="1"/>
</dbReference>
<dbReference type="RefSeq" id="WP_157695405.1">
    <property type="nucleotide sequence ID" value="NZ_LT629710.1"/>
</dbReference>
<gene>
    <name evidence="2" type="ORF">SAMN04515671_2721</name>
</gene>
<dbReference type="Pfam" id="PF00586">
    <property type="entry name" value="AIRS"/>
    <property type="match status" value="1"/>
</dbReference>
<evidence type="ECO:0000313" key="3">
    <source>
        <dbReference type="Proteomes" id="UP000198741"/>
    </source>
</evidence>
<dbReference type="AlphaFoldDB" id="A0A1H0PDJ2"/>
<accession>A0A1H0PDJ2</accession>
<dbReference type="STRING" id="1090615.SAMN04515671_2721"/>
<dbReference type="OrthoDB" id="9805740at2"/>
<keyword evidence="3" id="KW-1185">Reference proteome</keyword>
<dbReference type="Proteomes" id="UP000198741">
    <property type="component" value="Chromosome I"/>
</dbReference>
<evidence type="ECO:0000313" key="2">
    <source>
        <dbReference type="EMBL" id="SDP02820.1"/>
    </source>
</evidence>
<dbReference type="EMBL" id="LT629710">
    <property type="protein sequence ID" value="SDP02820.1"/>
    <property type="molecule type" value="Genomic_DNA"/>
</dbReference>
<protein>
    <submittedName>
        <fullName evidence="2">AIR synthase related protein, N-terminal domain</fullName>
    </submittedName>
</protein>
<feature type="domain" description="PurM-like N-terminal" evidence="1">
    <location>
        <begin position="15"/>
        <end position="126"/>
    </location>
</feature>
<proteinExistence type="predicted"/>